<dbReference type="InterPro" id="IPR056066">
    <property type="entry name" value="DUF7649"/>
</dbReference>
<keyword evidence="5" id="KW-1185">Reference proteome</keyword>
<feature type="domain" description="DUF7649" evidence="3">
    <location>
        <begin position="3"/>
        <end position="86"/>
    </location>
</feature>
<dbReference type="EMBL" id="AZFJ01000037">
    <property type="protein sequence ID" value="KRL86856.1"/>
    <property type="molecule type" value="Genomic_DNA"/>
</dbReference>
<dbReference type="STRING" id="1423783.FC50_GL000504"/>
<proteinExistence type="predicted"/>
<evidence type="ECO:0000259" key="3">
    <source>
        <dbReference type="Pfam" id="PF24661"/>
    </source>
</evidence>
<evidence type="ECO:0000259" key="2">
    <source>
        <dbReference type="Pfam" id="PF09922"/>
    </source>
</evidence>
<gene>
    <name evidence="4" type="ORF">FC50_GL000504</name>
</gene>
<feature type="transmembrane region" description="Helical" evidence="1">
    <location>
        <begin position="53"/>
        <end position="86"/>
    </location>
</feature>
<protein>
    <submittedName>
        <fullName evidence="4">Uncharacterized protein</fullName>
    </submittedName>
</protein>
<accession>A0A0R1U6G8</accession>
<dbReference type="Pfam" id="PF09922">
    <property type="entry name" value="LiaF-like_C"/>
    <property type="match status" value="1"/>
</dbReference>
<evidence type="ECO:0000313" key="5">
    <source>
        <dbReference type="Proteomes" id="UP000051922"/>
    </source>
</evidence>
<keyword evidence="1" id="KW-0472">Membrane</keyword>
<dbReference type="PIRSF" id="PIRSF031509">
    <property type="entry name" value="Cell_wall_LiaF/YvqF"/>
    <property type="match status" value="1"/>
</dbReference>
<dbReference type="PATRIC" id="fig|1423783.4.peg.521"/>
<evidence type="ECO:0000313" key="4">
    <source>
        <dbReference type="EMBL" id="KRL86856.1"/>
    </source>
</evidence>
<dbReference type="Pfam" id="PF24661">
    <property type="entry name" value="DUF7649"/>
    <property type="match status" value="1"/>
</dbReference>
<evidence type="ECO:0000256" key="1">
    <source>
        <dbReference type="SAM" id="Phobius"/>
    </source>
</evidence>
<sequence length="238" mass="26134">MSSRIYFFAIVEFILALFLGYSLFADLPTLIFLIAGGVSLAMARGLQSGFWHTFLLVFGAVSVIVSVAVHGAFWWMVAFGGIMLLLSLRRRARNGKWTPWTHKQFVSVHGFGANAGRPRRQPWFGDSTIGSSVFEWEDTNITVLAGDTIVDLGNTILPQRDNVVVIRKGFGRTRVLVPLGVGIELNHSALTGKVSFAGEDFHLANETIHLATPGYDDASRRLRIVTSTLIGDLEVVTV</sequence>
<dbReference type="RefSeq" id="WP_056956447.1">
    <property type="nucleotide sequence ID" value="NZ_AZFJ01000037.1"/>
</dbReference>
<keyword evidence="1" id="KW-1133">Transmembrane helix</keyword>
<comment type="caution">
    <text evidence="4">The sequence shown here is derived from an EMBL/GenBank/DDBJ whole genome shotgun (WGS) entry which is preliminary data.</text>
</comment>
<organism evidence="4 5">
    <name type="scientific">Lacticaseibacillus pantheris DSM 15945 = JCM 12539 = NBRC 106106</name>
    <dbReference type="NCBI Taxonomy" id="1423783"/>
    <lineage>
        <taxon>Bacteria</taxon>
        <taxon>Bacillati</taxon>
        <taxon>Bacillota</taxon>
        <taxon>Bacilli</taxon>
        <taxon>Lactobacillales</taxon>
        <taxon>Lactobacillaceae</taxon>
        <taxon>Lacticaseibacillus</taxon>
    </lineage>
</organism>
<dbReference type="GO" id="GO:0016020">
    <property type="term" value="C:membrane"/>
    <property type="evidence" value="ECO:0007669"/>
    <property type="project" value="InterPro"/>
</dbReference>
<dbReference type="InterPro" id="IPR016975">
    <property type="entry name" value="Cell_wall_LiaF"/>
</dbReference>
<name>A0A0R1U6G8_9LACO</name>
<dbReference type="InterPro" id="IPR047793">
    <property type="entry name" value="LiaF_C"/>
</dbReference>
<dbReference type="Proteomes" id="UP000051922">
    <property type="component" value="Unassembled WGS sequence"/>
</dbReference>
<dbReference type="InterPro" id="IPR024425">
    <property type="entry name" value="LiaF-like_C"/>
</dbReference>
<dbReference type="NCBIfam" id="NF040535">
    <property type="entry name" value="LiaF_C_term"/>
    <property type="match status" value="1"/>
</dbReference>
<keyword evidence="1" id="KW-0812">Transmembrane</keyword>
<feature type="domain" description="Cell wall-active antibiotics response LiaF-like C-terminal" evidence="2">
    <location>
        <begin position="123"/>
        <end position="235"/>
    </location>
</feature>
<reference evidence="4 5" key="1">
    <citation type="journal article" date="2015" name="Genome Announc.">
        <title>Expanding the biotechnology potential of lactobacilli through comparative genomics of 213 strains and associated genera.</title>
        <authorList>
            <person name="Sun Z."/>
            <person name="Harris H.M."/>
            <person name="McCann A."/>
            <person name="Guo C."/>
            <person name="Argimon S."/>
            <person name="Zhang W."/>
            <person name="Yang X."/>
            <person name="Jeffery I.B."/>
            <person name="Cooney J.C."/>
            <person name="Kagawa T.F."/>
            <person name="Liu W."/>
            <person name="Song Y."/>
            <person name="Salvetti E."/>
            <person name="Wrobel A."/>
            <person name="Rasinkangas P."/>
            <person name="Parkhill J."/>
            <person name="Rea M.C."/>
            <person name="O'Sullivan O."/>
            <person name="Ritari J."/>
            <person name="Douillard F.P."/>
            <person name="Paul Ross R."/>
            <person name="Yang R."/>
            <person name="Briner A.E."/>
            <person name="Felis G.E."/>
            <person name="de Vos W.M."/>
            <person name="Barrangou R."/>
            <person name="Klaenhammer T.R."/>
            <person name="Caufield P.W."/>
            <person name="Cui Y."/>
            <person name="Zhang H."/>
            <person name="O'Toole P.W."/>
        </authorList>
    </citation>
    <scope>NUCLEOTIDE SEQUENCE [LARGE SCALE GENOMIC DNA]</scope>
    <source>
        <strain evidence="4 5">DSM 15945</strain>
    </source>
</reference>
<dbReference type="AlphaFoldDB" id="A0A0R1U6G8"/>